<dbReference type="EMBL" id="LDWR01000012">
    <property type="protein sequence ID" value="KML60900.1"/>
    <property type="molecule type" value="Genomic_DNA"/>
</dbReference>
<evidence type="ECO:0000313" key="2">
    <source>
        <dbReference type="Proteomes" id="UP000036338"/>
    </source>
</evidence>
<proteinExistence type="predicted"/>
<dbReference type="Proteomes" id="UP000036338">
    <property type="component" value="Unassembled WGS sequence"/>
</dbReference>
<evidence type="ECO:0000313" key="1">
    <source>
        <dbReference type="EMBL" id="KML60900.1"/>
    </source>
</evidence>
<dbReference type="RefSeq" id="WP_048244412.1">
    <property type="nucleotide sequence ID" value="NZ_LDWR01000012.1"/>
</dbReference>
<reference evidence="1 2" key="1">
    <citation type="submission" date="2015-05" db="EMBL/GenBank/DDBJ databases">
        <title>Draft genome of Burkholderia cepacia LK29.</title>
        <authorList>
            <person name="Chan X.Y."/>
        </authorList>
    </citation>
    <scope>NUCLEOTIDE SEQUENCE [LARGE SCALE GENOMIC DNA]</scope>
    <source>
        <strain evidence="1 2">LK29</strain>
    </source>
</reference>
<accession>A0A0J6A547</accession>
<name>A0A0J6A547_BURCE</name>
<protein>
    <submittedName>
        <fullName evidence="1">Uncharacterized protein</fullName>
    </submittedName>
</protein>
<sequence>MTAGIHNSADIIGVVGASSMGKGIYVKDYLRRQSKRRPMAIWSPLEETDDYAAVIGGRKVDTIAALVAAIKAGETRLVFIPSEKPKELKEQFDRFCRVVWQLAGWLVVVEELSNVTMASWAPPAWKKLSTAGRHKGLTIIGTSQRPAHVDKDFFGNCTELRCYRVGYKNDAVAMADVMLIANPSELLNLPQFHYIHRQKMSGTNTPGVVSPPKS</sequence>
<gene>
    <name evidence="1" type="ORF">VL15_07250</name>
</gene>
<organism evidence="1 2">
    <name type="scientific">Burkholderia cepacia</name>
    <name type="common">Pseudomonas cepacia</name>
    <dbReference type="NCBI Taxonomy" id="292"/>
    <lineage>
        <taxon>Bacteria</taxon>
        <taxon>Pseudomonadati</taxon>
        <taxon>Pseudomonadota</taxon>
        <taxon>Betaproteobacteria</taxon>
        <taxon>Burkholderiales</taxon>
        <taxon>Burkholderiaceae</taxon>
        <taxon>Burkholderia</taxon>
        <taxon>Burkholderia cepacia complex</taxon>
    </lineage>
</organism>
<dbReference type="AlphaFoldDB" id="A0A0J6A547"/>
<dbReference type="PATRIC" id="fig|292.27.peg.838"/>
<dbReference type="InterPro" id="IPR027417">
    <property type="entry name" value="P-loop_NTPase"/>
</dbReference>
<dbReference type="Gene3D" id="3.40.50.300">
    <property type="entry name" value="P-loop containing nucleotide triphosphate hydrolases"/>
    <property type="match status" value="1"/>
</dbReference>
<dbReference type="SUPFAM" id="SSF52540">
    <property type="entry name" value="P-loop containing nucleoside triphosphate hydrolases"/>
    <property type="match status" value="1"/>
</dbReference>
<comment type="caution">
    <text evidence="1">The sequence shown here is derived from an EMBL/GenBank/DDBJ whole genome shotgun (WGS) entry which is preliminary data.</text>
</comment>